<evidence type="ECO:0000259" key="3">
    <source>
        <dbReference type="PROSITE" id="PS50887"/>
    </source>
</evidence>
<dbReference type="CDD" id="cd01949">
    <property type="entry name" value="GGDEF"/>
    <property type="match status" value="1"/>
</dbReference>
<feature type="transmembrane region" description="Helical" evidence="1">
    <location>
        <begin position="134"/>
        <end position="156"/>
    </location>
</feature>
<dbReference type="SMART" id="SM00052">
    <property type="entry name" value="EAL"/>
    <property type="match status" value="1"/>
</dbReference>
<reference evidence="4 5" key="1">
    <citation type="submission" date="2018-03" db="EMBL/GenBank/DDBJ databases">
        <title>Genomic Encyclopedia of Archaeal and Bacterial Type Strains, Phase II (KMG-II): from individual species to whole genera.</title>
        <authorList>
            <person name="Goeker M."/>
        </authorList>
    </citation>
    <scope>NUCLEOTIDE SEQUENCE [LARGE SCALE GENOMIC DNA]</scope>
    <source>
        <strain evidence="4 5">DSM 43146</strain>
    </source>
</reference>
<dbReference type="InterPro" id="IPR029787">
    <property type="entry name" value="Nucleotide_cyclase"/>
</dbReference>
<evidence type="ECO:0000313" key="4">
    <source>
        <dbReference type="EMBL" id="PRX17866.1"/>
    </source>
</evidence>
<feature type="transmembrane region" description="Helical" evidence="1">
    <location>
        <begin position="168"/>
        <end position="190"/>
    </location>
</feature>
<dbReference type="InterPro" id="IPR035919">
    <property type="entry name" value="EAL_sf"/>
</dbReference>
<dbReference type="EMBL" id="PVMZ01000014">
    <property type="protein sequence ID" value="PRX17866.1"/>
    <property type="molecule type" value="Genomic_DNA"/>
</dbReference>
<protein>
    <submittedName>
        <fullName evidence="4">Diguanylate cyclase (GGDEF)-like protein</fullName>
    </submittedName>
</protein>
<dbReference type="OrthoDB" id="3274485at2"/>
<dbReference type="RefSeq" id="WP_106324336.1">
    <property type="nucleotide sequence ID" value="NZ_BOMO01000115.1"/>
</dbReference>
<evidence type="ECO:0000313" key="5">
    <source>
        <dbReference type="Proteomes" id="UP000239415"/>
    </source>
</evidence>
<dbReference type="GO" id="GO:0071111">
    <property type="term" value="F:cyclic-guanylate-specific phosphodiesterase activity"/>
    <property type="evidence" value="ECO:0007669"/>
    <property type="project" value="InterPro"/>
</dbReference>
<dbReference type="Proteomes" id="UP000239415">
    <property type="component" value="Unassembled WGS sequence"/>
</dbReference>
<dbReference type="Gene3D" id="3.30.70.270">
    <property type="match status" value="1"/>
</dbReference>
<keyword evidence="1" id="KW-1133">Transmembrane helix</keyword>
<dbReference type="InterPro" id="IPR000160">
    <property type="entry name" value="GGDEF_dom"/>
</dbReference>
<keyword evidence="1" id="KW-0812">Transmembrane</keyword>
<dbReference type="PROSITE" id="PS50883">
    <property type="entry name" value="EAL"/>
    <property type="match status" value="1"/>
</dbReference>
<name>A0A2T0K4N5_9ACTN</name>
<dbReference type="Pfam" id="PF00990">
    <property type="entry name" value="GGDEF"/>
    <property type="match status" value="1"/>
</dbReference>
<keyword evidence="5" id="KW-1185">Reference proteome</keyword>
<dbReference type="PANTHER" id="PTHR33121">
    <property type="entry name" value="CYCLIC DI-GMP PHOSPHODIESTERASE PDEF"/>
    <property type="match status" value="1"/>
</dbReference>
<evidence type="ECO:0000256" key="1">
    <source>
        <dbReference type="SAM" id="Phobius"/>
    </source>
</evidence>
<sequence length="774" mass="83398">MHVPRRLDPPLLAALALFTLVQSWSVVGLWHRWENPLVAWLALPVLGALATYECVRTARCTALDKPSRIFWGSLGAACGILIPAAFSGMHDAVGGPVLNQALGLRTQSIFLVAVALVLWGLLRLPTWQRSGSDWLRFGLDAGVIMITAGVLIWHFALARVDFATSPHVTPRALVLITVISAVSLITFVKVAFSGAGRLDRGALHILSTGVGLAAATGALAPHITDRPYLNTCLIALPMSQFTAFLAARRQRRHTGAPQAARPASRRFSLMPYLAVGLLYAAVLKVETPRGGAEMLMAVAATAVTVLVVLRQLTTLHDNARLLDTVDDSLTQLRAYQKQLDHQVTHDALTGIGNRSAYADEISARLDGGEPFVAALLDLDDFKIINDRYGHTTGDALLQTISHRLRDRLRPEDTVARLGGDEFTLLLPGLTEAEADLLLSELLTVVQAPVVDGGREMAPRVSVGLTASRPDDSAGELLRRADVAMYAAKAAGGGRWTWFDPIMDQIADHDAQLAADLRQAINRDELFLLYQPIVELPHGRLAGVEALVRWRHPEHGLVSPAEFIPLAERNGYIVELGRWVLEQAVHQASRWERGLGADAPAKISVNVSARQLGEPGFPSEVAALLSAAGLDPARLTIEVTETAVLSTGVALDAVRALAALGLTIALDDFGTGQSSLSLLVDCPVSWLKVDKSFVDGVTLDSPQAVIVDSLIGITEGLRMQAVAEGVETAEQAERLHRAGYRFAQGYHFARPMTDTDVELQIAAQFDRIPAHGLPN</sequence>
<dbReference type="SUPFAM" id="SSF141868">
    <property type="entry name" value="EAL domain-like"/>
    <property type="match status" value="1"/>
</dbReference>
<dbReference type="AlphaFoldDB" id="A0A2T0K4N5"/>
<gene>
    <name evidence="4" type="ORF">CLV67_11435</name>
</gene>
<feature type="domain" description="GGDEF" evidence="3">
    <location>
        <begin position="369"/>
        <end position="500"/>
    </location>
</feature>
<dbReference type="SMART" id="SM00267">
    <property type="entry name" value="GGDEF"/>
    <property type="match status" value="1"/>
</dbReference>
<feature type="transmembrane region" description="Helical" evidence="1">
    <location>
        <begin position="106"/>
        <end position="122"/>
    </location>
</feature>
<keyword evidence="1" id="KW-0472">Membrane</keyword>
<proteinExistence type="predicted"/>
<feature type="domain" description="EAL" evidence="2">
    <location>
        <begin position="509"/>
        <end position="764"/>
    </location>
</feature>
<dbReference type="InterPro" id="IPR001633">
    <property type="entry name" value="EAL_dom"/>
</dbReference>
<dbReference type="SUPFAM" id="SSF55073">
    <property type="entry name" value="Nucleotide cyclase"/>
    <property type="match status" value="1"/>
</dbReference>
<feature type="transmembrane region" description="Helical" evidence="1">
    <location>
        <begin position="38"/>
        <end position="55"/>
    </location>
</feature>
<dbReference type="InterPro" id="IPR050706">
    <property type="entry name" value="Cyclic-di-GMP_PDE-like"/>
</dbReference>
<accession>A0A2T0K4N5</accession>
<dbReference type="NCBIfam" id="TIGR00254">
    <property type="entry name" value="GGDEF"/>
    <property type="match status" value="1"/>
</dbReference>
<feature type="transmembrane region" description="Helical" evidence="1">
    <location>
        <begin position="202"/>
        <end position="222"/>
    </location>
</feature>
<dbReference type="PROSITE" id="PS50887">
    <property type="entry name" value="GGDEF"/>
    <property type="match status" value="1"/>
</dbReference>
<evidence type="ECO:0000259" key="2">
    <source>
        <dbReference type="PROSITE" id="PS50883"/>
    </source>
</evidence>
<dbReference type="Gene3D" id="3.20.20.450">
    <property type="entry name" value="EAL domain"/>
    <property type="match status" value="1"/>
</dbReference>
<dbReference type="InterPro" id="IPR043128">
    <property type="entry name" value="Rev_trsase/Diguanyl_cyclase"/>
</dbReference>
<feature type="transmembrane region" description="Helical" evidence="1">
    <location>
        <begin position="67"/>
        <end position="86"/>
    </location>
</feature>
<comment type="caution">
    <text evidence="4">The sequence shown here is derived from an EMBL/GenBank/DDBJ whole genome shotgun (WGS) entry which is preliminary data.</text>
</comment>
<dbReference type="PANTHER" id="PTHR33121:SF70">
    <property type="entry name" value="SIGNALING PROTEIN YKOW"/>
    <property type="match status" value="1"/>
</dbReference>
<dbReference type="Pfam" id="PF00563">
    <property type="entry name" value="EAL"/>
    <property type="match status" value="1"/>
</dbReference>
<dbReference type="CDD" id="cd01948">
    <property type="entry name" value="EAL"/>
    <property type="match status" value="1"/>
</dbReference>
<organism evidence="4 5">
    <name type="scientific">Actinoplanes italicus</name>
    <dbReference type="NCBI Taxonomy" id="113567"/>
    <lineage>
        <taxon>Bacteria</taxon>
        <taxon>Bacillati</taxon>
        <taxon>Actinomycetota</taxon>
        <taxon>Actinomycetes</taxon>
        <taxon>Micromonosporales</taxon>
        <taxon>Micromonosporaceae</taxon>
        <taxon>Actinoplanes</taxon>
    </lineage>
</organism>